<evidence type="ECO:0000313" key="6">
    <source>
        <dbReference type="Proteomes" id="UP000464658"/>
    </source>
</evidence>
<evidence type="ECO:0000313" key="5">
    <source>
        <dbReference type="EMBL" id="BBP87992.1"/>
    </source>
</evidence>
<sequence length="149" mass="17006">MPPALEGYNDDIEPYPYDPEKAKELLKQAGFLTAFRIKLWAMPVPRPYMPDGMKVAEVIQSNFEKVGVKAEIVTYDWATYLDKASKGEADVFLLGWTGDNGDPDNFIYTLLDKDSIGGNNYTFFENDKMHDILIEAQTDTDQKKKRNEL</sequence>
<keyword evidence="2" id="KW-0813">Transport</keyword>
<dbReference type="Proteomes" id="UP000464658">
    <property type="component" value="Chromosome"/>
</dbReference>
<organism evidence="5 6">
    <name type="scientific">Bacillus safensis</name>
    <dbReference type="NCBI Taxonomy" id="561879"/>
    <lineage>
        <taxon>Bacteria</taxon>
        <taxon>Bacillati</taxon>
        <taxon>Bacillota</taxon>
        <taxon>Bacilli</taxon>
        <taxon>Bacillales</taxon>
        <taxon>Bacillaceae</taxon>
        <taxon>Bacillus</taxon>
    </lineage>
</organism>
<feature type="domain" description="Solute-binding protein family 5" evidence="4">
    <location>
        <begin position="1"/>
        <end position="115"/>
    </location>
</feature>
<dbReference type="GO" id="GO:1904680">
    <property type="term" value="F:peptide transmembrane transporter activity"/>
    <property type="evidence" value="ECO:0007669"/>
    <property type="project" value="TreeGrafter"/>
</dbReference>
<reference evidence="5 6" key="1">
    <citation type="submission" date="2019-12" db="EMBL/GenBank/DDBJ databases">
        <title>Full genome sequence of a Bacillus safensis strain isolated from commercially available natto in Indonesia.</title>
        <authorList>
            <person name="Yoshida M."/>
            <person name="Uomi M."/>
            <person name="Waturangi D."/>
            <person name="Ekaputri J.J."/>
            <person name="Setiamarga D.H.E."/>
        </authorList>
    </citation>
    <scope>NUCLEOTIDE SEQUENCE [LARGE SCALE GENOMIC DNA]</scope>
    <source>
        <strain evidence="5 6">IDN1</strain>
    </source>
</reference>
<dbReference type="Gene3D" id="3.10.105.10">
    <property type="entry name" value="Dipeptide-binding Protein, Domain 3"/>
    <property type="match status" value="1"/>
</dbReference>
<dbReference type="EMBL" id="AP021906">
    <property type="protein sequence ID" value="BBP87992.1"/>
    <property type="molecule type" value="Genomic_DNA"/>
</dbReference>
<evidence type="ECO:0000256" key="2">
    <source>
        <dbReference type="ARBA" id="ARBA00022448"/>
    </source>
</evidence>
<keyword evidence="3" id="KW-0732">Signal</keyword>
<dbReference type="InterPro" id="IPR039424">
    <property type="entry name" value="SBP_5"/>
</dbReference>
<evidence type="ECO:0000256" key="1">
    <source>
        <dbReference type="ARBA" id="ARBA00005695"/>
    </source>
</evidence>
<dbReference type="GO" id="GO:0015833">
    <property type="term" value="P:peptide transport"/>
    <property type="evidence" value="ECO:0007669"/>
    <property type="project" value="TreeGrafter"/>
</dbReference>
<evidence type="ECO:0000259" key="4">
    <source>
        <dbReference type="Pfam" id="PF00496"/>
    </source>
</evidence>
<protein>
    <recommendedName>
        <fullName evidence="4">Solute-binding protein family 5 domain-containing protein</fullName>
    </recommendedName>
</protein>
<dbReference type="PANTHER" id="PTHR30290">
    <property type="entry name" value="PERIPLASMIC BINDING COMPONENT OF ABC TRANSPORTER"/>
    <property type="match status" value="1"/>
</dbReference>
<dbReference type="AlphaFoldDB" id="A0A5S9M5L0"/>
<accession>A0A5S9M5L0</accession>
<gene>
    <name evidence="5" type="ORF">BsIDN1_16100</name>
</gene>
<proteinExistence type="inferred from homology"/>
<dbReference type="PANTHER" id="PTHR30290:SF9">
    <property type="entry name" value="OLIGOPEPTIDE-BINDING PROTEIN APPA"/>
    <property type="match status" value="1"/>
</dbReference>
<name>A0A5S9M5L0_BACIA</name>
<dbReference type="InterPro" id="IPR000914">
    <property type="entry name" value="SBP_5_dom"/>
</dbReference>
<comment type="similarity">
    <text evidence="1">Belongs to the bacterial solute-binding protein 5 family.</text>
</comment>
<dbReference type="Pfam" id="PF00496">
    <property type="entry name" value="SBP_bac_5"/>
    <property type="match status" value="1"/>
</dbReference>
<evidence type="ECO:0000256" key="3">
    <source>
        <dbReference type="ARBA" id="ARBA00022729"/>
    </source>
</evidence>
<dbReference type="SUPFAM" id="SSF53850">
    <property type="entry name" value="Periplasmic binding protein-like II"/>
    <property type="match status" value="1"/>
</dbReference>